<accession>A0A1F4SVS6</accession>
<evidence type="ECO:0000313" key="1">
    <source>
        <dbReference type="EMBL" id="OGC23803.1"/>
    </source>
</evidence>
<sequence length="87" mass="10271">MKVNLWIVLLVLLLSYLLLLVREDLIQNKMLKNNKQWAESKIDNLSWKNTELNNSLNKIKTAKTIEKLARERLNFTKKGEIAFKICQ</sequence>
<dbReference type="AlphaFoldDB" id="A0A1F4SVS6"/>
<evidence type="ECO:0000313" key="2">
    <source>
        <dbReference type="Proteomes" id="UP000178417"/>
    </source>
</evidence>
<proteinExistence type="predicted"/>
<dbReference type="STRING" id="1802579.A2310_04215"/>
<dbReference type="Proteomes" id="UP000178417">
    <property type="component" value="Unassembled WGS sequence"/>
</dbReference>
<gene>
    <name evidence="1" type="ORF">A2310_04215</name>
</gene>
<dbReference type="InterPro" id="IPR007060">
    <property type="entry name" value="FtsL/DivIC"/>
</dbReference>
<reference evidence="1 2" key="1">
    <citation type="journal article" date="2016" name="Nat. Commun.">
        <title>Thousands of microbial genomes shed light on interconnected biogeochemical processes in an aquifer system.</title>
        <authorList>
            <person name="Anantharaman K."/>
            <person name="Brown C.T."/>
            <person name="Hug L.A."/>
            <person name="Sharon I."/>
            <person name="Castelle C.J."/>
            <person name="Probst A.J."/>
            <person name="Thomas B.C."/>
            <person name="Singh A."/>
            <person name="Wilkins M.J."/>
            <person name="Karaoz U."/>
            <person name="Brodie E.L."/>
            <person name="Williams K.H."/>
            <person name="Hubbard S.S."/>
            <person name="Banfield J.F."/>
        </authorList>
    </citation>
    <scope>NUCLEOTIDE SEQUENCE [LARGE SCALE GENOMIC DNA]</scope>
</reference>
<dbReference type="Pfam" id="PF04977">
    <property type="entry name" value="DivIC"/>
    <property type="match status" value="1"/>
</dbReference>
<comment type="caution">
    <text evidence="1">The sequence shown here is derived from an EMBL/GenBank/DDBJ whole genome shotgun (WGS) entry which is preliminary data.</text>
</comment>
<protein>
    <recommendedName>
        <fullName evidence="3">Cell division protein FtsL</fullName>
    </recommendedName>
</protein>
<evidence type="ECO:0008006" key="3">
    <source>
        <dbReference type="Google" id="ProtNLM"/>
    </source>
</evidence>
<organism evidence="1 2">
    <name type="scientific">candidate division WOR-1 bacterium RIFOXYB2_FULL_37_13</name>
    <dbReference type="NCBI Taxonomy" id="1802579"/>
    <lineage>
        <taxon>Bacteria</taxon>
        <taxon>Bacillati</taxon>
        <taxon>Saganbacteria</taxon>
    </lineage>
</organism>
<dbReference type="EMBL" id="MEUB01000014">
    <property type="protein sequence ID" value="OGC23803.1"/>
    <property type="molecule type" value="Genomic_DNA"/>
</dbReference>
<name>A0A1F4SVS6_UNCSA</name>